<name>A0A2M8F463_9BACT</name>
<evidence type="ECO:0000313" key="1">
    <source>
        <dbReference type="EMBL" id="PJC34041.1"/>
    </source>
</evidence>
<accession>A0A2M8F463</accession>
<organism evidence="1 2">
    <name type="scientific">Candidatus Roizmanbacteria bacterium CG_4_9_14_0_2_um_filter_39_13</name>
    <dbReference type="NCBI Taxonomy" id="1974839"/>
    <lineage>
        <taxon>Bacteria</taxon>
        <taxon>Candidatus Roizmaniibacteriota</taxon>
    </lineage>
</organism>
<dbReference type="AlphaFoldDB" id="A0A2M8F463"/>
<dbReference type="Proteomes" id="UP000231383">
    <property type="component" value="Unassembled WGS sequence"/>
</dbReference>
<dbReference type="EMBL" id="PFSC01000014">
    <property type="protein sequence ID" value="PJC34041.1"/>
    <property type="molecule type" value="Genomic_DNA"/>
</dbReference>
<gene>
    <name evidence="1" type="ORF">CO051_00510</name>
</gene>
<comment type="caution">
    <text evidence="1">The sequence shown here is derived from an EMBL/GenBank/DDBJ whole genome shotgun (WGS) entry which is preliminary data.</text>
</comment>
<evidence type="ECO:0000313" key="2">
    <source>
        <dbReference type="Proteomes" id="UP000231383"/>
    </source>
</evidence>
<sequence length="186" mass="21071">MVESTVREKFVEKNWDYNWFELAVAPIGKTKDDHVVKEKVVEIGGRKFFGLYICSETSTRVYLSEEPIFVSNGTIAAQSFYAVAFDQKGRINPDFVVSSIWNNPPKSFSPPSQVPEFQGKHESRMYIDGDRDVKLVFMTKPEGNLNRGTSHVWRQCVEQEDAISIVMSQAEAAFSAFTSQEQLLAS</sequence>
<proteinExistence type="predicted"/>
<protein>
    <submittedName>
        <fullName evidence="1">Uncharacterized protein</fullName>
    </submittedName>
</protein>
<reference evidence="2" key="1">
    <citation type="submission" date="2017-09" db="EMBL/GenBank/DDBJ databases">
        <title>Depth-based differentiation of microbial function through sediment-hosted aquifers and enrichment of novel symbionts in the deep terrestrial subsurface.</title>
        <authorList>
            <person name="Probst A.J."/>
            <person name="Ladd B."/>
            <person name="Jarett J.K."/>
            <person name="Geller-Mcgrath D.E."/>
            <person name="Sieber C.M.K."/>
            <person name="Emerson J.B."/>
            <person name="Anantharaman K."/>
            <person name="Thomas B.C."/>
            <person name="Malmstrom R."/>
            <person name="Stieglmeier M."/>
            <person name="Klingl A."/>
            <person name="Woyke T."/>
            <person name="Ryan C.M."/>
            <person name="Banfield J.F."/>
        </authorList>
    </citation>
    <scope>NUCLEOTIDE SEQUENCE [LARGE SCALE GENOMIC DNA]</scope>
</reference>